<evidence type="ECO:0000259" key="5">
    <source>
        <dbReference type="Pfam" id="PF00669"/>
    </source>
</evidence>
<comment type="function">
    <text evidence="4">Flagellin is the subunit protein which polymerizes to form the filaments of bacterial flagella.</text>
</comment>
<dbReference type="Pfam" id="PF00700">
    <property type="entry name" value="Flagellin_C"/>
    <property type="match status" value="1"/>
</dbReference>
<dbReference type="GO" id="GO:0005198">
    <property type="term" value="F:structural molecule activity"/>
    <property type="evidence" value="ECO:0007669"/>
    <property type="project" value="UniProtKB-UniRule"/>
</dbReference>
<dbReference type="PANTHER" id="PTHR42792">
    <property type="entry name" value="FLAGELLIN"/>
    <property type="match status" value="1"/>
</dbReference>
<evidence type="ECO:0000256" key="4">
    <source>
        <dbReference type="RuleBase" id="RU362073"/>
    </source>
</evidence>
<dbReference type="Gene3D" id="1.20.1330.10">
    <property type="entry name" value="f41 fragment of flagellin, N-terminal domain"/>
    <property type="match status" value="2"/>
</dbReference>
<proteinExistence type="inferred from homology"/>
<dbReference type="InterPro" id="IPR001029">
    <property type="entry name" value="Flagellin_N"/>
</dbReference>
<dbReference type="eggNOG" id="COG1344">
    <property type="taxonomic scope" value="Bacteria"/>
</dbReference>
<dbReference type="GO" id="GO:0009288">
    <property type="term" value="C:bacterial-type flagellum"/>
    <property type="evidence" value="ECO:0007669"/>
    <property type="project" value="UniProtKB-SubCell"/>
</dbReference>
<dbReference type="InterPro" id="IPR001492">
    <property type="entry name" value="Flagellin"/>
</dbReference>
<keyword evidence="3 4" id="KW-0975">Bacterial flagellum</keyword>
<keyword evidence="2 4" id="KW-0964">Secreted</keyword>
<gene>
    <name evidence="7" type="ordered locus">SVI_1986</name>
</gene>
<keyword evidence="7" id="KW-0282">Flagellum</keyword>
<dbReference type="STRING" id="637905.SVI_1986"/>
<keyword evidence="7" id="KW-0969">Cilium</keyword>
<keyword evidence="7" id="KW-0966">Cell projection</keyword>
<sequence>MGLEMKLPSAQSSHLSNFEKLQEKRQELIEKLSSGRKINKAADDPAGLQIANRLTSSINEAEIRARNARDEQGMLNIKASQYASITDNLVRARELTILAGNPIYDKQAIQAELNQLTDEINVIAAEVLGQDNFVSGLDSSDPNAALTAIDAASASIDDSAGTDGAQYNGLDSRIDSYQISSINNSAARSRIQDTDYAQSSADLLKTELQLKIAVILKKDEEERKGLLLNQFI</sequence>
<organism evidence="7 8">
    <name type="scientific">Shewanella violacea (strain JCM 10179 / CIP 106290 / LMG 19151 / DSS12)</name>
    <dbReference type="NCBI Taxonomy" id="637905"/>
    <lineage>
        <taxon>Bacteria</taxon>
        <taxon>Pseudomonadati</taxon>
        <taxon>Pseudomonadota</taxon>
        <taxon>Gammaproteobacteria</taxon>
        <taxon>Alteromonadales</taxon>
        <taxon>Shewanellaceae</taxon>
        <taxon>Shewanella</taxon>
    </lineage>
</organism>
<comment type="similarity">
    <text evidence="1 4">Belongs to the bacterial flagellin family.</text>
</comment>
<dbReference type="Proteomes" id="UP000002350">
    <property type="component" value="Chromosome"/>
</dbReference>
<name>D4ZJV8_SHEVD</name>
<dbReference type="AlphaFoldDB" id="D4ZJV8"/>
<keyword evidence="8" id="KW-1185">Reference proteome</keyword>
<comment type="subcellular location">
    <subcellularLocation>
        <location evidence="4">Secreted</location>
    </subcellularLocation>
    <subcellularLocation>
        <location evidence="4">Bacterial flagellum</location>
    </subcellularLocation>
</comment>
<dbReference type="PANTHER" id="PTHR42792:SF2">
    <property type="entry name" value="FLAGELLIN"/>
    <property type="match status" value="1"/>
</dbReference>
<dbReference type="Pfam" id="PF00669">
    <property type="entry name" value="Flagellin_N"/>
    <property type="match status" value="1"/>
</dbReference>
<evidence type="ECO:0000256" key="1">
    <source>
        <dbReference type="ARBA" id="ARBA00005709"/>
    </source>
</evidence>
<dbReference type="PRINTS" id="PR00207">
    <property type="entry name" value="FLAGELLIN"/>
</dbReference>
<dbReference type="EMBL" id="AP011177">
    <property type="protein sequence ID" value="BAJ01957.1"/>
    <property type="molecule type" value="Genomic_DNA"/>
</dbReference>
<evidence type="ECO:0000259" key="6">
    <source>
        <dbReference type="Pfam" id="PF00700"/>
    </source>
</evidence>
<reference evidence="8" key="1">
    <citation type="journal article" date="2010" name="Mol. Biosyst.">
        <title>Complete genome sequence and comparative analysis of Shewanella violacea, a psychrophilic and piezophilic bacterium from deep sea floor sediments.</title>
        <authorList>
            <person name="Aono E."/>
            <person name="Baba T."/>
            <person name="Ara T."/>
            <person name="Nishi T."/>
            <person name="Nakamichi T."/>
            <person name="Inamoto E."/>
            <person name="Toyonaga H."/>
            <person name="Hasegawa M."/>
            <person name="Takai Y."/>
            <person name="Okumura Y."/>
            <person name="Baba M."/>
            <person name="Tomita M."/>
            <person name="Kato C."/>
            <person name="Oshima T."/>
            <person name="Nakasone K."/>
            <person name="Mori H."/>
        </authorList>
    </citation>
    <scope>NUCLEOTIDE SEQUENCE [LARGE SCALE GENOMIC DNA]</scope>
    <source>
        <strain evidence="8">JCM 10179 / CIP 106290 / LMG 19151 / DSS12</strain>
    </source>
</reference>
<dbReference type="GO" id="GO:0005576">
    <property type="term" value="C:extracellular region"/>
    <property type="evidence" value="ECO:0007669"/>
    <property type="project" value="UniProtKB-SubCell"/>
</dbReference>
<evidence type="ECO:0000256" key="2">
    <source>
        <dbReference type="ARBA" id="ARBA00022525"/>
    </source>
</evidence>
<evidence type="ECO:0000256" key="3">
    <source>
        <dbReference type="ARBA" id="ARBA00023143"/>
    </source>
</evidence>
<dbReference type="SUPFAM" id="SSF64518">
    <property type="entry name" value="Phase 1 flagellin"/>
    <property type="match status" value="1"/>
</dbReference>
<dbReference type="KEGG" id="svo:SVI_1986"/>
<evidence type="ECO:0000313" key="7">
    <source>
        <dbReference type="EMBL" id="BAJ01957.1"/>
    </source>
</evidence>
<dbReference type="HOGENOM" id="CLU_1214131_0_0_6"/>
<evidence type="ECO:0000313" key="8">
    <source>
        <dbReference type="Proteomes" id="UP000002350"/>
    </source>
</evidence>
<feature type="domain" description="Flagellin N-terminal" evidence="5">
    <location>
        <begin position="10"/>
        <end position="126"/>
    </location>
</feature>
<protein>
    <recommendedName>
        <fullName evidence="4">Flagellin</fullName>
    </recommendedName>
</protein>
<dbReference type="InterPro" id="IPR046358">
    <property type="entry name" value="Flagellin_C"/>
</dbReference>
<accession>D4ZJV8</accession>
<feature type="domain" description="Flagellin C-terminal" evidence="6">
    <location>
        <begin position="146"/>
        <end position="214"/>
    </location>
</feature>